<name>A0A0A9BE79_ARUDO</name>
<protein>
    <submittedName>
        <fullName evidence="1">Uncharacterized protein</fullName>
    </submittedName>
</protein>
<reference evidence="1" key="2">
    <citation type="journal article" date="2015" name="Data Brief">
        <title>Shoot transcriptome of the giant reed, Arundo donax.</title>
        <authorList>
            <person name="Barrero R.A."/>
            <person name="Guerrero F.D."/>
            <person name="Moolhuijzen P."/>
            <person name="Goolsby J.A."/>
            <person name="Tidwell J."/>
            <person name="Bellgard S.E."/>
            <person name="Bellgard M.I."/>
        </authorList>
    </citation>
    <scope>NUCLEOTIDE SEQUENCE</scope>
    <source>
        <tissue evidence="1">Shoot tissue taken approximately 20 cm above the soil surface</tissue>
    </source>
</reference>
<dbReference type="AlphaFoldDB" id="A0A0A9BE79"/>
<proteinExistence type="predicted"/>
<sequence>MFHTIHQDTRTNVTNIHMLHRGIHFSSSHLATATAENRTSVL</sequence>
<reference evidence="1" key="1">
    <citation type="submission" date="2014-09" db="EMBL/GenBank/DDBJ databases">
        <authorList>
            <person name="Magalhaes I.L.F."/>
            <person name="Oliveira U."/>
            <person name="Santos F.R."/>
            <person name="Vidigal T.H.D.A."/>
            <person name="Brescovit A.D."/>
            <person name="Santos A.J."/>
        </authorList>
    </citation>
    <scope>NUCLEOTIDE SEQUENCE</scope>
    <source>
        <tissue evidence="1">Shoot tissue taken approximately 20 cm above the soil surface</tissue>
    </source>
</reference>
<accession>A0A0A9BE79</accession>
<dbReference type="EMBL" id="GBRH01235601">
    <property type="protein sequence ID" value="JAD62294.1"/>
    <property type="molecule type" value="Transcribed_RNA"/>
</dbReference>
<evidence type="ECO:0000313" key="1">
    <source>
        <dbReference type="EMBL" id="JAD62294.1"/>
    </source>
</evidence>
<organism evidence="1">
    <name type="scientific">Arundo donax</name>
    <name type="common">Giant reed</name>
    <name type="synonym">Donax arundinaceus</name>
    <dbReference type="NCBI Taxonomy" id="35708"/>
    <lineage>
        <taxon>Eukaryota</taxon>
        <taxon>Viridiplantae</taxon>
        <taxon>Streptophyta</taxon>
        <taxon>Embryophyta</taxon>
        <taxon>Tracheophyta</taxon>
        <taxon>Spermatophyta</taxon>
        <taxon>Magnoliopsida</taxon>
        <taxon>Liliopsida</taxon>
        <taxon>Poales</taxon>
        <taxon>Poaceae</taxon>
        <taxon>PACMAD clade</taxon>
        <taxon>Arundinoideae</taxon>
        <taxon>Arundineae</taxon>
        <taxon>Arundo</taxon>
    </lineage>
</organism>